<dbReference type="HOGENOM" id="CLU_1314576_0_0_0"/>
<dbReference type="KEGG" id="rba:RB8717"/>
<dbReference type="EnsemblBacteria" id="CAD75882">
    <property type="protein sequence ID" value="CAD75882"/>
    <property type="gene ID" value="RB8717"/>
</dbReference>
<sequence>MKQTSPLHPPFENVKQTTPTLHPPTGKLEQNRFTPRPPAGRFERSSLPLHPPSGRVERSEGRAEPEQSLHTPHKPHTPREPRKGTALIYVLVCLGISISLVMTSLKSSLTHRRQTNHLLRVEQTDWLLEAGLVRAHRQLREDNAYTGETWSVSDAIRGDEPAEIEIEVTRDDASEDSLTIRVIARLGQQDPENPRRIQRSNTWQIASEL</sequence>
<feature type="region of interest" description="Disordered" evidence="1">
    <location>
        <begin position="1"/>
        <end position="81"/>
    </location>
</feature>
<dbReference type="STRING" id="243090.RB8717"/>
<keyword evidence="2" id="KW-1133">Transmembrane helix</keyword>
<keyword evidence="2" id="KW-0472">Membrane</keyword>
<dbReference type="EMBL" id="BX294148">
    <property type="protein sequence ID" value="CAD75882.1"/>
    <property type="molecule type" value="Genomic_DNA"/>
</dbReference>
<dbReference type="eggNOG" id="ENOG502ZM2Z">
    <property type="taxonomic scope" value="Bacteria"/>
</dbReference>
<evidence type="ECO:0000256" key="2">
    <source>
        <dbReference type="SAM" id="Phobius"/>
    </source>
</evidence>
<dbReference type="AlphaFoldDB" id="Q7UMN4"/>
<dbReference type="PATRIC" id="fig|243090.15.peg.4183"/>
<organism evidence="3 4">
    <name type="scientific">Rhodopirellula baltica (strain DSM 10527 / NCIMB 13988 / SH1)</name>
    <dbReference type="NCBI Taxonomy" id="243090"/>
    <lineage>
        <taxon>Bacteria</taxon>
        <taxon>Pseudomonadati</taxon>
        <taxon>Planctomycetota</taxon>
        <taxon>Planctomycetia</taxon>
        <taxon>Pirellulales</taxon>
        <taxon>Pirellulaceae</taxon>
        <taxon>Rhodopirellula</taxon>
    </lineage>
</organism>
<keyword evidence="4" id="KW-1185">Reference proteome</keyword>
<reference evidence="3 4" key="1">
    <citation type="journal article" date="2003" name="Proc. Natl. Acad. Sci. U.S.A.">
        <title>Complete genome sequence of the marine planctomycete Pirellula sp. strain 1.</title>
        <authorList>
            <person name="Gloeckner F.O."/>
            <person name="Kube M."/>
            <person name="Bauer M."/>
            <person name="Teeling H."/>
            <person name="Lombardot T."/>
            <person name="Ludwig W."/>
            <person name="Gade D."/>
            <person name="Beck A."/>
            <person name="Borzym K."/>
            <person name="Heitmann K."/>
            <person name="Rabus R."/>
            <person name="Schlesner H."/>
            <person name="Amann R."/>
            <person name="Reinhardt R."/>
        </authorList>
    </citation>
    <scope>NUCLEOTIDE SEQUENCE [LARGE SCALE GENOMIC DNA]</scope>
    <source>
        <strain evidence="4">DSM 10527 / NCIMB 13988 / SH1</strain>
    </source>
</reference>
<name>Q7UMN4_RHOBA</name>
<evidence type="ECO:0000256" key="1">
    <source>
        <dbReference type="SAM" id="MobiDB-lite"/>
    </source>
</evidence>
<proteinExistence type="predicted"/>
<gene>
    <name evidence="3" type="ordered locus">RB8717</name>
</gene>
<dbReference type="Proteomes" id="UP000001025">
    <property type="component" value="Chromosome"/>
</dbReference>
<evidence type="ECO:0000313" key="3">
    <source>
        <dbReference type="EMBL" id="CAD75882.1"/>
    </source>
</evidence>
<dbReference type="InParanoid" id="Q7UMN4"/>
<protein>
    <submittedName>
        <fullName evidence="3">Uncharacterized protein</fullName>
    </submittedName>
</protein>
<evidence type="ECO:0000313" key="4">
    <source>
        <dbReference type="Proteomes" id="UP000001025"/>
    </source>
</evidence>
<dbReference type="OrthoDB" id="277472at2"/>
<feature type="compositionally biased region" description="Basic and acidic residues" evidence="1">
    <location>
        <begin position="55"/>
        <end position="67"/>
    </location>
</feature>
<accession>Q7UMN4</accession>
<keyword evidence="2" id="KW-0812">Transmembrane</keyword>
<feature type="transmembrane region" description="Helical" evidence="2">
    <location>
        <begin position="86"/>
        <end position="105"/>
    </location>
</feature>